<dbReference type="EMBL" id="BJMM01000012">
    <property type="protein sequence ID" value="GEB50436.1"/>
    <property type="molecule type" value="Genomic_DNA"/>
</dbReference>
<accession>A0A4Y3QYA8</accession>
<dbReference type="Pfam" id="PF25673">
    <property type="entry name" value="Terminase_7"/>
    <property type="match status" value="2"/>
</dbReference>
<proteinExistence type="predicted"/>
<gene>
    <name evidence="2" type="ORF">SCA03_29870</name>
</gene>
<dbReference type="InterPro" id="IPR057972">
    <property type="entry name" value="Terminase_7"/>
</dbReference>
<evidence type="ECO:0000313" key="2">
    <source>
        <dbReference type="EMBL" id="GEB50436.1"/>
    </source>
</evidence>
<dbReference type="Proteomes" id="UP000319210">
    <property type="component" value="Unassembled WGS sequence"/>
</dbReference>
<name>A0A4Y3QYA8_STRCI</name>
<comment type="caution">
    <text evidence="2">The sequence shown here is derived from an EMBL/GenBank/DDBJ whole genome shotgun (WGS) entry which is preliminary data.</text>
</comment>
<keyword evidence="3" id="KW-1185">Reference proteome</keyword>
<protein>
    <submittedName>
        <fullName evidence="2">Uncharacterized protein</fullName>
    </submittedName>
</protein>
<sequence length="233" mass="26078">MALGIRGPAPKDPKMRRRRNKDGVEVIESPSGGRRNDALGESDSSWHPIAQQLYEAYAASPQSYHFEPSDWAQLRYVITAVDAGLTRQEDRIAADTAHALIQALEDFLTTEAVRRRVRIAVEPGPTTWPEPQDYWHPVATTWFTSLSKSGQSTYYQQTDIAFAVLVAEMMHRHLMAGRNMGGKMLLAVTKACALLLTTEASRRVAQMELAKVEDNDMEDAISALMREYAEAVR</sequence>
<organism evidence="2 3">
    <name type="scientific">Streptomyces cacaoi</name>
    <dbReference type="NCBI Taxonomy" id="1898"/>
    <lineage>
        <taxon>Bacteria</taxon>
        <taxon>Bacillati</taxon>
        <taxon>Actinomycetota</taxon>
        <taxon>Actinomycetes</taxon>
        <taxon>Kitasatosporales</taxon>
        <taxon>Streptomycetaceae</taxon>
        <taxon>Streptomyces</taxon>
    </lineage>
</organism>
<dbReference type="AlphaFoldDB" id="A0A4Y3QYA8"/>
<evidence type="ECO:0000313" key="3">
    <source>
        <dbReference type="Proteomes" id="UP000319210"/>
    </source>
</evidence>
<reference evidence="2 3" key="1">
    <citation type="submission" date="2019-06" db="EMBL/GenBank/DDBJ databases">
        <title>Whole genome shotgun sequence of Streptomyces cacaoi subsp. cacaoi NBRC 12748.</title>
        <authorList>
            <person name="Hosoyama A."/>
            <person name="Uohara A."/>
            <person name="Ohji S."/>
            <person name="Ichikawa N."/>
        </authorList>
    </citation>
    <scope>NUCLEOTIDE SEQUENCE [LARGE SCALE GENOMIC DNA]</scope>
    <source>
        <strain evidence="2 3">NBRC 12748</strain>
    </source>
</reference>
<feature type="region of interest" description="Disordered" evidence="1">
    <location>
        <begin position="1"/>
        <end position="42"/>
    </location>
</feature>
<evidence type="ECO:0000256" key="1">
    <source>
        <dbReference type="SAM" id="MobiDB-lite"/>
    </source>
</evidence>